<reference evidence="2" key="2">
    <citation type="journal article" date="2014" name="ISME J.">
        <title>Microbial stratification in low pH oxic and suboxic macroscopic growths along an acid mine drainage.</title>
        <authorList>
            <person name="Mendez-Garcia C."/>
            <person name="Mesa V."/>
            <person name="Sprenger R.R."/>
            <person name="Richter M."/>
            <person name="Diez M.S."/>
            <person name="Solano J."/>
            <person name="Bargiela R."/>
            <person name="Golyshina O.V."/>
            <person name="Manteca A."/>
            <person name="Ramos J.L."/>
            <person name="Gallego J.R."/>
            <person name="Llorente I."/>
            <person name="Martins Dos Santos V.A."/>
            <person name="Jensen O.N."/>
            <person name="Pelaez A.I."/>
            <person name="Sanchez J."/>
            <person name="Ferrer M."/>
        </authorList>
    </citation>
    <scope>NUCLEOTIDE SEQUENCE</scope>
</reference>
<sequence length="187" mass="21456">RWCLPWLRKAGLRTVTELGVGCGRDARFFASRRFRVRGTELSLQGCRYARSKGLDVEEGDALHYLRAQPSTTVDAVYSNLFFNMEFTRREHQALFAEVARVLRPGGLHLFSVRSVSDPWYGRGKPRGPDTFDPAPHGVPMHFFSPAYARVLLQRRFRLLALEELMEGEGEFPIRVLYVVARREPEDA</sequence>
<dbReference type="Gene3D" id="3.40.50.150">
    <property type="entry name" value="Vaccinia Virus protein VP39"/>
    <property type="match status" value="1"/>
</dbReference>
<dbReference type="Pfam" id="PF13649">
    <property type="entry name" value="Methyltransf_25"/>
    <property type="match status" value="1"/>
</dbReference>
<feature type="non-terminal residue" evidence="2">
    <location>
        <position position="1"/>
    </location>
</feature>
<keyword evidence="2" id="KW-0489">Methyltransferase</keyword>
<gene>
    <name evidence="2" type="ORF">B1B_15755</name>
</gene>
<dbReference type="AlphaFoldDB" id="T0YSK7"/>
<dbReference type="CDD" id="cd02440">
    <property type="entry name" value="AdoMet_MTases"/>
    <property type="match status" value="1"/>
</dbReference>
<dbReference type="SUPFAM" id="SSF53335">
    <property type="entry name" value="S-adenosyl-L-methionine-dependent methyltransferases"/>
    <property type="match status" value="1"/>
</dbReference>
<dbReference type="GO" id="GO:0008168">
    <property type="term" value="F:methyltransferase activity"/>
    <property type="evidence" value="ECO:0007669"/>
    <property type="project" value="UniProtKB-KW"/>
</dbReference>
<organism evidence="2">
    <name type="scientific">mine drainage metagenome</name>
    <dbReference type="NCBI Taxonomy" id="410659"/>
    <lineage>
        <taxon>unclassified sequences</taxon>
        <taxon>metagenomes</taxon>
        <taxon>ecological metagenomes</taxon>
    </lineage>
</organism>
<dbReference type="InterPro" id="IPR041698">
    <property type="entry name" value="Methyltransf_25"/>
</dbReference>
<name>T0YSK7_9ZZZZ</name>
<dbReference type="GO" id="GO:0032259">
    <property type="term" value="P:methylation"/>
    <property type="evidence" value="ECO:0007669"/>
    <property type="project" value="UniProtKB-KW"/>
</dbReference>
<protein>
    <submittedName>
        <fullName evidence="2">6-O-methylguanine DNA methyltransferase</fullName>
    </submittedName>
</protein>
<reference evidence="2" key="1">
    <citation type="submission" date="2013-08" db="EMBL/GenBank/DDBJ databases">
        <authorList>
            <person name="Mendez C."/>
            <person name="Richter M."/>
            <person name="Ferrer M."/>
            <person name="Sanchez J."/>
        </authorList>
    </citation>
    <scope>NUCLEOTIDE SEQUENCE</scope>
</reference>
<feature type="domain" description="Methyltransferase" evidence="1">
    <location>
        <begin position="15"/>
        <end position="106"/>
    </location>
</feature>
<evidence type="ECO:0000259" key="1">
    <source>
        <dbReference type="Pfam" id="PF13649"/>
    </source>
</evidence>
<dbReference type="EMBL" id="AUZY01010476">
    <property type="protein sequence ID" value="EQD38541.1"/>
    <property type="molecule type" value="Genomic_DNA"/>
</dbReference>
<dbReference type="InterPro" id="IPR029063">
    <property type="entry name" value="SAM-dependent_MTases_sf"/>
</dbReference>
<comment type="caution">
    <text evidence="2">The sequence shown here is derived from an EMBL/GenBank/DDBJ whole genome shotgun (WGS) entry which is preliminary data.</text>
</comment>
<proteinExistence type="predicted"/>
<evidence type="ECO:0000313" key="2">
    <source>
        <dbReference type="EMBL" id="EQD38541.1"/>
    </source>
</evidence>
<keyword evidence="2" id="KW-0808">Transferase</keyword>
<accession>T0YSK7</accession>